<dbReference type="HOGENOM" id="CLU_415060_0_0_1"/>
<evidence type="ECO:0000313" key="3">
    <source>
        <dbReference type="Proteomes" id="UP000024837"/>
    </source>
</evidence>
<feature type="compositionally biased region" description="Acidic residues" evidence="1">
    <location>
        <begin position="311"/>
        <end position="324"/>
    </location>
</feature>
<dbReference type="AlphaFoldDB" id="W7I494"/>
<reference evidence="2 3" key="1">
    <citation type="submission" date="2013-05" db="EMBL/GenBank/DDBJ databases">
        <title>Drechslerella stenobrocha genome reveals carnivorous origination and mechanical trapping mechanism of predatory fungi.</title>
        <authorList>
            <person name="Liu X."/>
            <person name="Zhang W."/>
            <person name="Liu K."/>
        </authorList>
    </citation>
    <scope>NUCLEOTIDE SEQUENCE [LARGE SCALE GENOMIC DNA]</scope>
    <source>
        <strain evidence="2 3">248</strain>
    </source>
</reference>
<dbReference type="OrthoDB" id="5431051at2759"/>
<proteinExistence type="predicted"/>
<dbReference type="EMBL" id="KI966411">
    <property type="protein sequence ID" value="EWC47267.1"/>
    <property type="molecule type" value="Genomic_DNA"/>
</dbReference>
<sequence>MLALSSIGAAQLVLPSMSMSLDELPKISTQALLFYLSDGTMYGYTDYAYGWNGNCNRLNSQQPGRTTVNYVEYVPNFSAPPGAFADVALDPNNGRADDLELRKVVLYQDQHCTEEIVERIEQDQSDDGTDVVENTEVLDTVELDVETKVSESEGSSDTNFENDPTRIFLNNDRLNLDASASFRLVLGRKSRVVAASLVDDLQQPEEAPVGENTLEEDATFQNGGDGEEVVTTEEETDRPGQGDQDDLQQGLEQQPGEANFEEQIQEEVQRQVQEEVQDQIQDHIQEEVQDQVQELKQELDSQLPPDQEQQPQDEPEEQSDDTESQDQPVINIFGNVESLVDGSSPPAEQPDTTDSPSEPEPSGVAGTPTENPPPESAAAPENTPAQTDNEEPQPEETAGPSPGEAQSTETPPEETSTEKPSTEEPEQQKAPQEARPEDGPQGSEGPPEVTHPPTETPPPTTAVTTVLPTEGAVAVTPEPTPTEPPRTQQETETVEPKTTETIAETTATETSSAAPSVPGLSFLPDAQPCDPQEPESDCYVECDSEDPYCCHPGDKDFPDCCDADDEDCWRHEYVLDKSEEDDQAPTATKEATEPDPEPTPEESTHTAAEPESAPEPPLEEGQPTKRDNVYLPPGQDTSAKAGGSLFRFSTEARSRLSRLIR</sequence>
<feature type="compositionally biased region" description="Acidic residues" evidence="1">
    <location>
        <begin position="225"/>
        <end position="236"/>
    </location>
</feature>
<feature type="compositionally biased region" description="Low complexity" evidence="1">
    <location>
        <begin position="239"/>
        <end position="256"/>
    </location>
</feature>
<feature type="compositionally biased region" description="Low complexity" evidence="1">
    <location>
        <begin position="376"/>
        <end position="385"/>
    </location>
</feature>
<feature type="region of interest" description="Disordered" evidence="1">
    <location>
        <begin position="203"/>
        <end position="256"/>
    </location>
</feature>
<protein>
    <submittedName>
        <fullName evidence="2">Uncharacterized protein</fullName>
    </submittedName>
</protein>
<feature type="compositionally biased region" description="Low complexity" evidence="1">
    <location>
        <begin position="499"/>
        <end position="514"/>
    </location>
</feature>
<accession>W7I494</accession>
<feature type="compositionally biased region" description="Low complexity" evidence="1">
    <location>
        <begin position="461"/>
        <end position="470"/>
    </location>
</feature>
<evidence type="ECO:0000313" key="2">
    <source>
        <dbReference type="EMBL" id="EWC47267.1"/>
    </source>
</evidence>
<feature type="compositionally biased region" description="Acidic residues" evidence="1">
    <location>
        <begin position="532"/>
        <end position="545"/>
    </location>
</feature>
<name>W7I494_9PEZI</name>
<feature type="region of interest" description="Disordered" evidence="1">
    <location>
        <begin position="574"/>
        <end position="661"/>
    </location>
</feature>
<organism evidence="2 3">
    <name type="scientific">Drechslerella stenobrocha 248</name>
    <dbReference type="NCBI Taxonomy" id="1043628"/>
    <lineage>
        <taxon>Eukaryota</taxon>
        <taxon>Fungi</taxon>
        <taxon>Dikarya</taxon>
        <taxon>Ascomycota</taxon>
        <taxon>Pezizomycotina</taxon>
        <taxon>Orbiliomycetes</taxon>
        <taxon>Orbiliales</taxon>
        <taxon>Orbiliaceae</taxon>
        <taxon>Drechslerella</taxon>
    </lineage>
</organism>
<keyword evidence="3" id="KW-1185">Reference proteome</keyword>
<dbReference type="Proteomes" id="UP000024837">
    <property type="component" value="Unassembled WGS sequence"/>
</dbReference>
<gene>
    <name evidence="2" type="ORF">DRE_03386</name>
</gene>
<feature type="compositionally biased region" description="Low complexity" evidence="1">
    <location>
        <begin position="300"/>
        <end position="310"/>
    </location>
</feature>
<evidence type="ECO:0000256" key="1">
    <source>
        <dbReference type="SAM" id="MobiDB-lite"/>
    </source>
</evidence>
<feature type="region of interest" description="Disordered" evidence="1">
    <location>
        <begin position="268"/>
        <end position="545"/>
    </location>
</feature>